<dbReference type="EMBL" id="ML170166">
    <property type="protein sequence ID" value="TDL24529.1"/>
    <property type="molecule type" value="Genomic_DNA"/>
</dbReference>
<name>A0A4Y7QCF0_9AGAM</name>
<evidence type="ECO:0000259" key="2">
    <source>
        <dbReference type="Pfam" id="PF24016"/>
    </source>
</evidence>
<sequence length="235" mass="25479">ETPPPYTPSSTSEPSSSSTLTPERQYPPLPRQNHLSISRHNASVKGTWVIDPQLQVPTAALPPLAPGVVRKNFELQADNGSINAEVWIVSPDQGNTDKKTAPATVHVKGCNGNVNVQMRHPFRLTVTANNGGVTVAIPRSFCGPLTTITRNGWVSIDSSLAPHVTTFSEVKGTRKCFVGDFSSSNYGQEEWNGSSLEVDCHNGKIKVRYVDEVPEERQKSPTGGVFGKLFSVLKD</sequence>
<feature type="compositionally biased region" description="Low complexity" evidence="1">
    <location>
        <begin position="8"/>
        <end position="23"/>
    </location>
</feature>
<evidence type="ECO:0000313" key="4">
    <source>
        <dbReference type="Proteomes" id="UP000294933"/>
    </source>
</evidence>
<organism evidence="3 4">
    <name type="scientific">Rickenella mellea</name>
    <dbReference type="NCBI Taxonomy" id="50990"/>
    <lineage>
        <taxon>Eukaryota</taxon>
        <taxon>Fungi</taxon>
        <taxon>Dikarya</taxon>
        <taxon>Basidiomycota</taxon>
        <taxon>Agaricomycotina</taxon>
        <taxon>Agaricomycetes</taxon>
        <taxon>Hymenochaetales</taxon>
        <taxon>Rickenellaceae</taxon>
        <taxon>Rickenella</taxon>
    </lineage>
</organism>
<keyword evidence="4" id="KW-1185">Reference proteome</keyword>
<protein>
    <recommendedName>
        <fullName evidence="2">DUF7330 domain-containing protein</fullName>
    </recommendedName>
</protein>
<dbReference type="OrthoDB" id="5289249at2759"/>
<feature type="domain" description="DUF7330" evidence="2">
    <location>
        <begin position="33"/>
        <end position="212"/>
    </location>
</feature>
<reference evidence="3 4" key="1">
    <citation type="submission" date="2018-06" db="EMBL/GenBank/DDBJ databases">
        <title>A transcriptomic atlas of mushroom development highlights an independent origin of complex multicellularity.</title>
        <authorList>
            <consortium name="DOE Joint Genome Institute"/>
            <person name="Krizsan K."/>
            <person name="Almasi E."/>
            <person name="Merenyi Z."/>
            <person name="Sahu N."/>
            <person name="Viragh M."/>
            <person name="Koszo T."/>
            <person name="Mondo S."/>
            <person name="Kiss B."/>
            <person name="Balint B."/>
            <person name="Kues U."/>
            <person name="Barry K."/>
            <person name="Hegedus J.C."/>
            <person name="Henrissat B."/>
            <person name="Johnson J."/>
            <person name="Lipzen A."/>
            <person name="Ohm R."/>
            <person name="Nagy I."/>
            <person name="Pangilinan J."/>
            <person name="Yan J."/>
            <person name="Xiong Y."/>
            <person name="Grigoriev I.V."/>
            <person name="Hibbett D.S."/>
            <person name="Nagy L.G."/>
        </authorList>
    </citation>
    <scope>NUCLEOTIDE SEQUENCE [LARGE SCALE GENOMIC DNA]</scope>
    <source>
        <strain evidence="3 4">SZMC22713</strain>
    </source>
</reference>
<gene>
    <name evidence="3" type="ORF">BD410DRAFT_719430</name>
</gene>
<dbReference type="InterPro" id="IPR055754">
    <property type="entry name" value="DUF7330"/>
</dbReference>
<feature type="region of interest" description="Disordered" evidence="1">
    <location>
        <begin position="1"/>
        <end position="33"/>
    </location>
</feature>
<dbReference type="STRING" id="50990.A0A4Y7QCF0"/>
<evidence type="ECO:0000313" key="3">
    <source>
        <dbReference type="EMBL" id="TDL24529.1"/>
    </source>
</evidence>
<dbReference type="AlphaFoldDB" id="A0A4Y7QCF0"/>
<dbReference type="Pfam" id="PF24016">
    <property type="entry name" value="DUF7330"/>
    <property type="match status" value="1"/>
</dbReference>
<dbReference type="Proteomes" id="UP000294933">
    <property type="component" value="Unassembled WGS sequence"/>
</dbReference>
<proteinExistence type="predicted"/>
<feature type="non-terminal residue" evidence="3">
    <location>
        <position position="1"/>
    </location>
</feature>
<accession>A0A4Y7QCF0</accession>
<evidence type="ECO:0000256" key="1">
    <source>
        <dbReference type="SAM" id="MobiDB-lite"/>
    </source>
</evidence>
<dbReference type="VEuPathDB" id="FungiDB:BD410DRAFT_719430"/>